<organism evidence="1 2">
    <name type="scientific">Blastopirellula sediminis</name>
    <dbReference type="NCBI Taxonomy" id="2894196"/>
    <lineage>
        <taxon>Bacteria</taxon>
        <taxon>Pseudomonadati</taxon>
        <taxon>Planctomycetota</taxon>
        <taxon>Planctomycetia</taxon>
        <taxon>Pirellulales</taxon>
        <taxon>Pirellulaceae</taxon>
        <taxon>Blastopirellula</taxon>
    </lineage>
</organism>
<dbReference type="EMBL" id="JAJKFT010000002">
    <property type="protein sequence ID" value="MCC9627485.1"/>
    <property type="molecule type" value="Genomic_DNA"/>
</dbReference>
<evidence type="ECO:0008006" key="3">
    <source>
        <dbReference type="Google" id="ProtNLM"/>
    </source>
</evidence>
<dbReference type="AlphaFoldDB" id="A0A9X1MJI6"/>
<proteinExistence type="predicted"/>
<accession>A0A9X1MJI6</accession>
<keyword evidence="2" id="KW-1185">Reference proteome</keyword>
<protein>
    <recommendedName>
        <fullName evidence="3">Carboxypeptidase regulatory-like domain-containing protein</fullName>
    </recommendedName>
</protein>
<evidence type="ECO:0000313" key="2">
    <source>
        <dbReference type="Proteomes" id="UP001139103"/>
    </source>
</evidence>
<dbReference type="PROSITE" id="PS51257">
    <property type="entry name" value="PROKAR_LIPOPROTEIN"/>
    <property type="match status" value="1"/>
</dbReference>
<comment type="caution">
    <text evidence="1">The sequence shown here is derived from an EMBL/GenBank/DDBJ whole genome shotgun (WGS) entry which is preliminary data.</text>
</comment>
<dbReference type="RefSeq" id="WP_230215889.1">
    <property type="nucleotide sequence ID" value="NZ_JAJKFT010000002.1"/>
</dbReference>
<name>A0A9X1MJI6_9BACT</name>
<reference evidence="1" key="1">
    <citation type="submission" date="2021-11" db="EMBL/GenBank/DDBJ databases">
        <title>Genome sequence.</title>
        <authorList>
            <person name="Sun Q."/>
        </authorList>
    </citation>
    <scope>NUCLEOTIDE SEQUENCE</scope>
    <source>
        <strain evidence="1">JC732</strain>
    </source>
</reference>
<evidence type="ECO:0000313" key="1">
    <source>
        <dbReference type="EMBL" id="MCC9627485.1"/>
    </source>
</evidence>
<dbReference type="Proteomes" id="UP001139103">
    <property type="component" value="Unassembled WGS sequence"/>
</dbReference>
<gene>
    <name evidence="1" type="ORF">LOC68_03675</name>
</gene>
<sequence>MRVPFLLAQASLTAILLAGCDISDHEAGLVPVAGTVFLAGQPAPRGSVTFHEDPPRTGQTPIGMIAPDGTYRLFVQGKPGAMPGSYRVTVFVNEASQSGAGHAGLPKSVIDPKYSRKESTPLVVEVVKDAPADAYDLKLP</sequence>